<evidence type="ECO:0000256" key="2">
    <source>
        <dbReference type="ARBA" id="ARBA00022691"/>
    </source>
</evidence>
<dbReference type="SUPFAM" id="SSF48452">
    <property type="entry name" value="TPR-like"/>
    <property type="match status" value="1"/>
</dbReference>
<dbReference type="Pfam" id="PF13186">
    <property type="entry name" value="SPASM"/>
    <property type="match status" value="1"/>
</dbReference>
<dbReference type="SFLD" id="SFLDG01386">
    <property type="entry name" value="main_SPASM_domain-containing"/>
    <property type="match status" value="1"/>
</dbReference>
<dbReference type="NCBIfam" id="TIGR04085">
    <property type="entry name" value="rSAM_more_4Fe4S"/>
    <property type="match status" value="1"/>
</dbReference>
<evidence type="ECO:0000313" key="8">
    <source>
        <dbReference type="Proteomes" id="UP001628193"/>
    </source>
</evidence>
<dbReference type="InterPro" id="IPR019734">
    <property type="entry name" value="TPR_rpt"/>
</dbReference>
<keyword evidence="3" id="KW-0479">Metal-binding</keyword>
<protein>
    <submittedName>
        <fullName evidence="7">PqqA peptide cyclase</fullName>
        <ecNumber evidence="7">1.21.98.4</ecNumber>
    </submittedName>
</protein>
<dbReference type="InterPro" id="IPR013785">
    <property type="entry name" value="Aldolase_TIM"/>
</dbReference>
<dbReference type="EC" id="1.21.98.4" evidence="7"/>
<evidence type="ECO:0000256" key="3">
    <source>
        <dbReference type="ARBA" id="ARBA00022723"/>
    </source>
</evidence>
<evidence type="ECO:0000256" key="4">
    <source>
        <dbReference type="ARBA" id="ARBA00023004"/>
    </source>
</evidence>
<dbReference type="SFLD" id="SFLDG01067">
    <property type="entry name" value="SPASM/twitch_domain_containing"/>
    <property type="match status" value="1"/>
</dbReference>
<dbReference type="InterPro" id="IPR011990">
    <property type="entry name" value="TPR-like_helical_dom_sf"/>
</dbReference>
<dbReference type="Gene3D" id="1.25.40.10">
    <property type="entry name" value="Tetratricopeptide repeat domain"/>
    <property type="match status" value="1"/>
</dbReference>
<dbReference type="Gene3D" id="3.20.20.70">
    <property type="entry name" value="Aldolase class I"/>
    <property type="match status" value="1"/>
</dbReference>
<reference evidence="7 8" key="1">
    <citation type="submission" date="2024-05" db="EMBL/GenBank/DDBJ databases">
        <authorList>
            <consortium name="Candidatus Magnetaquicoccaceae bacterium FCR-1 genome sequencing consortium"/>
            <person name="Shimoshige H."/>
            <person name="Shimamura S."/>
            <person name="Taoka A."/>
            <person name="Kobayashi H."/>
            <person name="Maekawa T."/>
        </authorList>
    </citation>
    <scope>NUCLEOTIDE SEQUENCE [LARGE SCALE GENOMIC DNA]</scope>
    <source>
        <strain evidence="7 8">FCR-1</strain>
    </source>
</reference>
<dbReference type="InterPro" id="IPR006638">
    <property type="entry name" value="Elp3/MiaA/NifB-like_rSAM"/>
</dbReference>
<evidence type="ECO:0000259" key="6">
    <source>
        <dbReference type="PROSITE" id="PS51918"/>
    </source>
</evidence>
<comment type="cofactor">
    <cofactor evidence="1">
        <name>[4Fe-4S] cluster</name>
        <dbReference type="ChEBI" id="CHEBI:49883"/>
    </cofactor>
</comment>
<dbReference type="Proteomes" id="UP001628193">
    <property type="component" value="Unassembled WGS sequence"/>
</dbReference>
<gene>
    <name evidence="7" type="primary">pqqE_2</name>
    <name evidence="7" type="ORF">SIID45300_03244</name>
</gene>
<keyword evidence="4" id="KW-0408">Iron</keyword>
<proteinExistence type="predicted"/>
<reference evidence="7 8" key="2">
    <citation type="submission" date="2024-09" db="EMBL/GenBank/DDBJ databases">
        <title>Draft genome sequence of Candidatus Magnetaquicoccaceae bacterium FCR-1.</title>
        <authorList>
            <person name="Shimoshige H."/>
            <person name="Shimamura S."/>
            <person name="Taoka A."/>
            <person name="Kobayashi H."/>
            <person name="Maekawa T."/>
        </authorList>
    </citation>
    <scope>NUCLEOTIDE SEQUENCE [LARGE SCALE GENOMIC DNA]</scope>
    <source>
        <strain evidence="7 8">FCR-1</strain>
    </source>
</reference>
<name>A0ABQ0CDG5_9PROT</name>
<dbReference type="Pfam" id="PF04055">
    <property type="entry name" value="Radical_SAM"/>
    <property type="match status" value="1"/>
</dbReference>
<organism evidence="7 8">
    <name type="scientific">Candidatus Magnetaquiglobus chichijimensis</name>
    <dbReference type="NCBI Taxonomy" id="3141448"/>
    <lineage>
        <taxon>Bacteria</taxon>
        <taxon>Pseudomonadati</taxon>
        <taxon>Pseudomonadota</taxon>
        <taxon>Magnetococcia</taxon>
        <taxon>Magnetococcales</taxon>
        <taxon>Candidatus Magnetaquicoccaceae</taxon>
        <taxon>Candidatus Magnetaquiglobus</taxon>
    </lineage>
</organism>
<accession>A0ABQ0CDG5</accession>
<keyword evidence="5" id="KW-0411">Iron-sulfur</keyword>
<evidence type="ECO:0000256" key="1">
    <source>
        <dbReference type="ARBA" id="ARBA00001966"/>
    </source>
</evidence>
<dbReference type="CDD" id="cd01335">
    <property type="entry name" value="Radical_SAM"/>
    <property type="match status" value="1"/>
</dbReference>
<keyword evidence="2" id="KW-0949">S-adenosyl-L-methionine</keyword>
<keyword evidence="8" id="KW-1185">Reference proteome</keyword>
<dbReference type="InterPro" id="IPR058240">
    <property type="entry name" value="rSAM_sf"/>
</dbReference>
<dbReference type="SFLD" id="SFLDS00029">
    <property type="entry name" value="Radical_SAM"/>
    <property type="match status" value="1"/>
</dbReference>
<dbReference type="InterPro" id="IPR007197">
    <property type="entry name" value="rSAM"/>
</dbReference>
<dbReference type="GO" id="GO:0016491">
    <property type="term" value="F:oxidoreductase activity"/>
    <property type="evidence" value="ECO:0007669"/>
    <property type="project" value="UniProtKB-KW"/>
</dbReference>
<evidence type="ECO:0000256" key="5">
    <source>
        <dbReference type="ARBA" id="ARBA00023014"/>
    </source>
</evidence>
<dbReference type="Pfam" id="PF13432">
    <property type="entry name" value="TPR_16"/>
    <property type="match status" value="1"/>
</dbReference>
<dbReference type="PANTHER" id="PTHR11228:SF7">
    <property type="entry name" value="PQQA PEPTIDE CYCLASE"/>
    <property type="match status" value="1"/>
</dbReference>
<sequence length="486" mass="54616">MANSFEEHPITGVWEITMGCNMRCRHCGSGCESPLPDELTTEQALKLADDIGQLGMRWITLSGGEPLMRKDWWQIAQRLRKAGVVPNIITNGWYLTPAMIDKAIESGVGVLAVSLDGLEAYHDHMRQPGSFRKVVEGLRLMKEKGQRAGVITTVSRANRADLPGLKRLLTELDLESWQLQIGLPMGNFQSAPELMLDPESVDEVIDFCHDTTLEGGIRVFPADCVGYYHLKELETRRIVYRTEAFPIWDGCNAGRRSLGILHNGDILGCTSIRDRHFIEGNILQRPLAEIWRDDQAFKWNRHVAKHHLEGNCRICQYGDQCLGGCPNTRLTVEGRLHAGNAYCSYSLRLTRTRKRLMESTQVPELLEVGMGFVRQGAYQVGAMTLDRALELEADHLEGWRYLGFAHFMLNNLPECEAANRRALGLQPGDPYASKGLGLALHRQGRSQEGIELLRKVLAELPADAHEARRDLEHDLTVVLHESRQVA</sequence>
<dbReference type="SUPFAM" id="SSF102114">
    <property type="entry name" value="Radical SAM enzymes"/>
    <property type="match status" value="1"/>
</dbReference>
<dbReference type="PROSITE" id="PS51918">
    <property type="entry name" value="RADICAL_SAM"/>
    <property type="match status" value="1"/>
</dbReference>
<dbReference type="EMBL" id="BAAFGK010000005">
    <property type="protein sequence ID" value="GAB0058885.1"/>
    <property type="molecule type" value="Genomic_DNA"/>
</dbReference>
<feature type="domain" description="Radical SAM core" evidence="6">
    <location>
        <begin position="6"/>
        <end position="214"/>
    </location>
</feature>
<dbReference type="PANTHER" id="PTHR11228">
    <property type="entry name" value="RADICAL SAM DOMAIN PROTEIN"/>
    <property type="match status" value="1"/>
</dbReference>
<dbReference type="SMART" id="SM00729">
    <property type="entry name" value="Elp3"/>
    <property type="match status" value="1"/>
</dbReference>
<evidence type="ECO:0000313" key="7">
    <source>
        <dbReference type="EMBL" id="GAB0058885.1"/>
    </source>
</evidence>
<dbReference type="SMART" id="SM00028">
    <property type="entry name" value="TPR"/>
    <property type="match status" value="2"/>
</dbReference>
<keyword evidence="7" id="KW-0560">Oxidoreductase</keyword>
<dbReference type="InterPro" id="IPR050377">
    <property type="entry name" value="Radical_SAM_PqqE_MftC-like"/>
</dbReference>
<dbReference type="RefSeq" id="WP_420906605.1">
    <property type="nucleotide sequence ID" value="NZ_BAAFGK010000005.1"/>
</dbReference>
<comment type="caution">
    <text evidence="7">The sequence shown here is derived from an EMBL/GenBank/DDBJ whole genome shotgun (WGS) entry which is preliminary data.</text>
</comment>
<dbReference type="InterPro" id="IPR023885">
    <property type="entry name" value="4Fe4S-binding_SPASM_dom"/>
</dbReference>